<sequence length="304" mass="35210">MMIGGLIIVRDILFLMGKFFLSLLFGAFRFSSKMFNIIMGLTGIQTVEDTYVNKYGVQFLMVEPYELKQTFFSRKKAKHLGKVYTSRLKEGRVQGAYVVINRSILMERKNKVNRSIFRNDEDRYNAYVPGFDEVRSEKIKCDKRMQAMYHRTHLLPFRFCLSEGDDMTNLLFTGTAHLNSGSRPQLHYFVPNDNLFKDSFYYRQLYLSDLCKTKIRKTKSIKESNITIQHISAPSPAPIGSHYSLDDFERVATSYILDHPNSSFKYGVFCHYSDDGVIPSSVAVYLINNTLNKMIFSVELPNVF</sequence>
<dbReference type="RefSeq" id="WP_257701755.1">
    <property type="nucleotide sequence ID" value="NZ_CP102451.1"/>
</dbReference>
<proteinExistence type="predicted"/>
<gene>
    <name evidence="2" type="ORF">G314FT_02620</name>
</gene>
<keyword evidence="1" id="KW-0812">Transmembrane</keyword>
<feature type="transmembrane region" description="Helical" evidence="1">
    <location>
        <begin position="12"/>
        <end position="30"/>
    </location>
</feature>
<dbReference type="Gene3D" id="3.40.570.10">
    <property type="entry name" value="Extracellular Endonuclease, subunit A"/>
    <property type="match status" value="1"/>
</dbReference>
<keyword evidence="3" id="KW-1185">Reference proteome</keyword>
<keyword evidence="1" id="KW-0472">Membrane</keyword>
<dbReference type="InterPro" id="IPR044929">
    <property type="entry name" value="DNA/RNA_non-sp_Endonuclease_sf"/>
</dbReference>
<name>A0ABY5NXH3_9ENTE</name>
<evidence type="ECO:0000313" key="3">
    <source>
        <dbReference type="Proteomes" id="UP001058273"/>
    </source>
</evidence>
<dbReference type="EMBL" id="CP102451">
    <property type="protein sequence ID" value="UUV98171.1"/>
    <property type="molecule type" value="Genomic_DNA"/>
</dbReference>
<organism evidence="2 3">
    <name type="scientific">Vagococcus luciliae</name>
    <dbReference type="NCBI Taxonomy" id="2920380"/>
    <lineage>
        <taxon>Bacteria</taxon>
        <taxon>Bacillati</taxon>
        <taxon>Bacillota</taxon>
        <taxon>Bacilli</taxon>
        <taxon>Lactobacillales</taxon>
        <taxon>Enterococcaceae</taxon>
        <taxon>Vagococcus</taxon>
    </lineage>
</organism>
<reference evidence="2" key="2">
    <citation type="submission" date="2022-08" db="EMBL/GenBank/DDBJ databases">
        <authorList>
            <person name="Poehlein A."/>
            <person name="Guzman J."/>
            <person name="Daniel R."/>
            <person name="Vilcinskas A."/>
        </authorList>
    </citation>
    <scope>NUCLEOTIDE SEQUENCE</scope>
    <source>
        <strain evidence="2">G314FT</strain>
    </source>
</reference>
<protein>
    <submittedName>
        <fullName evidence="2">Uncharacterized protein</fullName>
    </submittedName>
</protein>
<evidence type="ECO:0000313" key="2">
    <source>
        <dbReference type="EMBL" id="UUV98171.1"/>
    </source>
</evidence>
<dbReference type="Proteomes" id="UP001058273">
    <property type="component" value="Chromosome"/>
</dbReference>
<evidence type="ECO:0000256" key="1">
    <source>
        <dbReference type="SAM" id="Phobius"/>
    </source>
</evidence>
<keyword evidence="1" id="KW-1133">Transmembrane helix</keyword>
<reference evidence="2" key="1">
    <citation type="submission" date="2022-08" db="EMBL/GenBank/DDBJ databases">
        <title>Genome sequence of Vagococcus luciliae DSM 112651.</title>
        <authorList>
            <person name="Juan G."/>
            <person name="Anja P."/>
            <person name="Rolf D."/>
            <person name="Kampfer P."/>
            <person name="Vilcinskas A."/>
        </authorList>
    </citation>
    <scope>NUCLEOTIDE SEQUENCE</scope>
    <source>
        <strain evidence="2">G314FT</strain>
    </source>
</reference>
<accession>A0ABY5NXH3</accession>